<dbReference type="AlphaFoldDB" id="B1T4P9"/>
<gene>
    <name evidence="1" type="ORF">BamMEX5DRAFT_2765</name>
</gene>
<sequence length="40" mass="4642">MLSPGKGKTHRAYLRAYTPTQFSELRAVVYDFAENRVRVI</sequence>
<protein>
    <submittedName>
        <fullName evidence="1">Transposase IS66 family</fullName>
    </submittedName>
</protein>
<dbReference type="PATRIC" id="fig|396597.7.peg.5294"/>
<accession>B1T4P9</accession>
<proteinExistence type="predicted"/>
<comment type="caution">
    <text evidence="1">The sequence shown here is derived from an EMBL/GenBank/DDBJ whole genome shotgun (WGS) entry which is preliminary data.</text>
</comment>
<evidence type="ECO:0000313" key="1">
    <source>
        <dbReference type="EMBL" id="EDT41448.1"/>
    </source>
</evidence>
<evidence type="ECO:0000313" key="2">
    <source>
        <dbReference type="Proteomes" id="UP000004814"/>
    </source>
</evidence>
<name>B1T4P9_9BURK</name>
<dbReference type="Proteomes" id="UP000004814">
    <property type="component" value="Unassembled WGS sequence"/>
</dbReference>
<reference evidence="1 2" key="1">
    <citation type="submission" date="2008-03" db="EMBL/GenBank/DDBJ databases">
        <title>Sequencing of the draft genome and assembly of Burkholderia ambifaria MEX-5.</title>
        <authorList>
            <consortium name="US DOE Joint Genome Institute (JGI-PGF)"/>
            <person name="Copeland A."/>
            <person name="Lucas S."/>
            <person name="Lapidus A."/>
            <person name="Glavina del Rio T."/>
            <person name="Dalin E."/>
            <person name="Tice H."/>
            <person name="Bruce D."/>
            <person name="Goodwin L."/>
            <person name="Pitluck S."/>
            <person name="Larimer F."/>
            <person name="Land M.L."/>
            <person name="Hauser L."/>
            <person name="Tiedje J."/>
            <person name="Richardson P."/>
        </authorList>
    </citation>
    <scope>NUCLEOTIDE SEQUENCE [LARGE SCALE GENOMIC DNA]</scope>
    <source>
        <strain evidence="1 2">MEX-5</strain>
    </source>
</reference>
<dbReference type="EMBL" id="ABLK01000076">
    <property type="protein sequence ID" value="EDT41448.1"/>
    <property type="molecule type" value="Genomic_DNA"/>
</dbReference>
<organism evidence="1 2">
    <name type="scientific">Burkholderia ambifaria MEX-5</name>
    <dbReference type="NCBI Taxonomy" id="396597"/>
    <lineage>
        <taxon>Bacteria</taxon>
        <taxon>Pseudomonadati</taxon>
        <taxon>Pseudomonadota</taxon>
        <taxon>Betaproteobacteria</taxon>
        <taxon>Burkholderiales</taxon>
        <taxon>Burkholderiaceae</taxon>
        <taxon>Burkholderia</taxon>
        <taxon>Burkholderia cepacia complex</taxon>
    </lineage>
</organism>